<keyword evidence="15" id="KW-1185">Reference proteome</keyword>
<organism evidence="14 15">
    <name type="scientific">Luedemannella helvata</name>
    <dbReference type="NCBI Taxonomy" id="349315"/>
    <lineage>
        <taxon>Bacteria</taxon>
        <taxon>Bacillati</taxon>
        <taxon>Actinomycetota</taxon>
        <taxon>Actinomycetes</taxon>
        <taxon>Micromonosporales</taxon>
        <taxon>Micromonosporaceae</taxon>
        <taxon>Luedemannella</taxon>
    </lineage>
</organism>
<name>A0ABN2JZQ3_9ACTN</name>
<accession>A0ABN2JZQ3</accession>
<evidence type="ECO:0000256" key="12">
    <source>
        <dbReference type="ARBA" id="ARBA00023136"/>
    </source>
</evidence>
<evidence type="ECO:0000256" key="10">
    <source>
        <dbReference type="ARBA" id="ARBA00022989"/>
    </source>
</evidence>
<dbReference type="PANTHER" id="PTHR35864">
    <property type="entry name" value="ZINC METALLOPROTEASE MJ0611-RELATED"/>
    <property type="match status" value="1"/>
</dbReference>
<dbReference type="PANTHER" id="PTHR35864:SF1">
    <property type="entry name" value="ZINC METALLOPROTEASE YWHC-RELATED"/>
    <property type="match status" value="1"/>
</dbReference>
<feature type="transmembrane region" description="Helical" evidence="13">
    <location>
        <begin position="133"/>
        <end position="158"/>
    </location>
</feature>
<dbReference type="InterPro" id="IPR052348">
    <property type="entry name" value="Metallopeptidase_M50B"/>
</dbReference>
<evidence type="ECO:0000256" key="5">
    <source>
        <dbReference type="ARBA" id="ARBA00022670"/>
    </source>
</evidence>
<keyword evidence="4" id="KW-1003">Cell membrane</keyword>
<evidence type="ECO:0000256" key="8">
    <source>
        <dbReference type="ARBA" id="ARBA00022801"/>
    </source>
</evidence>
<keyword evidence="12 13" id="KW-0472">Membrane</keyword>
<comment type="similarity">
    <text evidence="3">Belongs to the peptidase M50B family.</text>
</comment>
<evidence type="ECO:0000256" key="6">
    <source>
        <dbReference type="ARBA" id="ARBA00022692"/>
    </source>
</evidence>
<dbReference type="GO" id="GO:0006508">
    <property type="term" value="P:proteolysis"/>
    <property type="evidence" value="ECO:0007669"/>
    <property type="project" value="UniProtKB-KW"/>
</dbReference>
<evidence type="ECO:0000256" key="1">
    <source>
        <dbReference type="ARBA" id="ARBA00001947"/>
    </source>
</evidence>
<evidence type="ECO:0000256" key="9">
    <source>
        <dbReference type="ARBA" id="ARBA00022833"/>
    </source>
</evidence>
<evidence type="ECO:0000313" key="14">
    <source>
        <dbReference type="EMBL" id="GAA1744699.1"/>
    </source>
</evidence>
<evidence type="ECO:0000256" key="7">
    <source>
        <dbReference type="ARBA" id="ARBA00022723"/>
    </source>
</evidence>
<evidence type="ECO:0000256" key="2">
    <source>
        <dbReference type="ARBA" id="ARBA00004651"/>
    </source>
</evidence>
<evidence type="ECO:0000256" key="11">
    <source>
        <dbReference type="ARBA" id="ARBA00023049"/>
    </source>
</evidence>
<proteinExistence type="inferred from homology"/>
<dbReference type="EMBL" id="BAAALS010000005">
    <property type="protein sequence ID" value="GAA1744699.1"/>
    <property type="molecule type" value="Genomic_DNA"/>
</dbReference>
<dbReference type="Proteomes" id="UP001500655">
    <property type="component" value="Unassembled WGS sequence"/>
</dbReference>
<gene>
    <name evidence="14" type="ORF">GCM10009681_14540</name>
</gene>
<keyword evidence="9" id="KW-0862">Zinc</keyword>
<keyword evidence="6 13" id="KW-0812">Transmembrane</keyword>
<feature type="transmembrane region" description="Helical" evidence="13">
    <location>
        <begin position="207"/>
        <end position="225"/>
    </location>
</feature>
<dbReference type="InterPro" id="IPR044537">
    <property type="entry name" value="Rip2-like"/>
</dbReference>
<dbReference type="RefSeq" id="WP_344078222.1">
    <property type="nucleotide sequence ID" value="NZ_BAAALS010000005.1"/>
</dbReference>
<keyword evidence="8" id="KW-0378">Hydrolase</keyword>
<keyword evidence="7" id="KW-0479">Metal-binding</keyword>
<protein>
    <submittedName>
        <fullName evidence="14">Site-2 protease family protein</fullName>
    </submittedName>
</protein>
<evidence type="ECO:0000256" key="3">
    <source>
        <dbReference type="ARBA" id="ARBA00007931"/>
    </source>
</evidence>
<comment type="subcellular location">
    <subcellularLocation>
        <location evidence="2">Cell membrane</location>
        <topology evidence="2">Multi-pass membrane protein</topology>
    </subcellularLocation>
</comment>
<keyword evidence="10 13" id="KW-1133">Transmembrane helix</keyword>
<dbReference type="CDD" id="cd06158">
    <property type="entry name" value="S2P-M50_like_1"/>
    <property type="match status" value="1"/>
</dbReference>
<comment type="caution">
    <text evidence="14">The sequence shown here is derived from an EMBL/GenBank/DDBJ whole genome shotgun (WGS) entry which is preliminary data.</text>
</comment>
<sequence>MGPHQRPIVIGGGDRDLFRPSPVFLGVVALFVTGGVMAWQGYGNVGFDVFLFVVAGWIVSLSLHEYAHALIAYRAGDVQVAAKGYLTLNPLRYAHPFLSIVLPVIFVLLGGIGLPGGAVWVDHHAIRNRVLDSLISLAGPATNLLFAAILAVPFWIGVDVGAHPGFWAGVAALGFLQLTAGILNLLPVPGLDGGNALRPWLRGDVARMFDLFAPFGLLLLFALLFEPRIRAAFFGLVSVISEALGLPERLYGAGLDLMRFWT</sequence>
<comment type="cofactor">
    <cofactor evidence="1">
        <name>Zn(2+)</name>
        <dbReference type="ChEBI" id="CHEBI:29105"/>
    </cofactor>
</comment>
<reference evidence="14 15" key="1">
    <citation type="journal article" date="2019" name="Int. J. Syst. Evol. Microbiol.">
        <title>The Global Catalogue of Microorganisms (GCM) 10K type strain sequencing project: providing services to taxonomists for standard genome sequencing and annotation.</title>
        <authorList>
            <consortium name="The Broad Institute Genomics Platform"/>
            <consortium name="The Broad Institute Genome Sequencing Center for Infectious Disease"/>
            <person name="Wu L."/>
            <person name="Ma J."/>
        </authorList>
    </citation>
    <scope>NUCLEOTIDE SEQUENCE [LARGE SCALE GENOMIC DNA]</scope>
    <source>
        <strain evidence="14 15">JCM 13249</strain>
    </source>
</reference>
<dbReference type="GO" id="GO:0008233">
    <property type="term" value="F:peptidase activity"/>
    <property type="evidence" value="ECO:0007669"/>
    <property type="project" value="UniProtKB-KW"/>
</dbReference>
<keyword evidence="11" id="KW-0482">Metalloprotease</keyword>
<keyword evidence="5 14" id="KW-0645">Protease</keyword>
<evidence type="ECO:0000313" key="15">
    <source>
        <dbReference type="Proteomes" id="UP001500655"/>
    </source>
</evidence>
<feature type="transmembrane region" description="Helical" evidence="13">
    <location>
        <begin position="93"/>
        <end position="121"/>
    </location>
</feature>
<feature type="transmembrane region" description="Helical" evidence="13">
    <location>
        <begin position="23"/>
        <end position="42"/>
    </location>
</feature>
<evidence type="ECO:0000256" key="4">
    <source>
        <dbReference type="ARBA" id="ARBA00022475"/>
    </source>
</evidence>
<feature type="transmembrane region" description="Helical" evidence="13">
    <location>
        <begin position="164"/>
        <end position="186"/>
    </location>
</feature>
<evidence type="ECO:0000256" key="13">
    <source>
        <dbReference type="SAM" id="Phobius"/>
    </source>
</evidence>
<feature type="transmembrane region" description="Helical" evidence="13">
    <location>
        <begin position="49"/>
        <end position="73"/>
    </location>
</feature>